<accession>A0A812QUG5</accession>
<feature type="domain" description="Ubiquitin-like" evidence="2">
    <location>
        <begin position="40"/>
        <end position="116"/>
    </location>
</feature>
<protein>
    <recommendedName>
        <fullName evidence="2">Ubiquitin-like domain-containing protein</fullName>
    </recommendedName>
</protein>
<evidence type="ECO:0000256" key="1">
    <source>
        <dbReference type="SAM" id="Coils"/>
    </source>
</evidence>
<evidence type="ECO:0000259" key="2">
    <source>
        <dbReference type="PROSITE" id="PS50053"/>
    </source>
</evidence>
<keyword evidence="1" id="KW-0175">Coiled coil</keyword>
<gene>
    <name evidence="3" type="ORF">SPIL2461_LOCUS9968</name>
</gene>
<dbReference type="SUPFAM" id="SSF54236">
    <property type="entry name" value="Ubiquitin-like"/>
    <property type="match status" value="1"/>
</dbReference>
<dbReference type="Gene3D" id="3.10.20.90">
    <property type="entry name" value="Phosphatidylinositol 3-kinase Catalytic Subunit, Chain A, domain 1"/>
    <property type="match status" value="1"/>
</dbReference>
<dbReference type="PROSITE" id="PS50053">
    <property type="entry name" value="UBIQUITIN_2"/>
    <property type="match status" value="1"/>
</dbReference>
<dbReference type="EMBL" id="CAJNIZ010017892">
    <property type="protein sequence ID" value="CAE7404131.1"/>
    <property type="molecule type" value="Genomic_DNA"/>
</dbReference>
<comment type="caution">
    <text evidence="3">The sequence shown here is derived from an EMBL/GenBank/DDBJ whole genome shotgun (WGS) entry which is preliminary data.</text>
</comment>
<dbReference type="AlphaFoldDB" id="A0A812QUG5"/>
<evidence type="ECO:0000313" key="3">
    <source>
        <dbReference type="EMBL" id="CAE7404131.1"/>
    </source>
</evidence>
<name>A0A812QUG5_SYMPI</name>
<dbReference type="Proteomes" id="UP000649617">
    <property type="component" value="Unassembled WGS sequence"/>
</dbReference>
<dbReference type="OrthoDB" id="422459at2759"/>
<dbReference type="InterPro" id="IPR022617">
    <property type="entry name" value="Rad60/SUMO-like_dom"/>
</dbReference>
<dbReference type="InterPro" id="IPR000626">
    <property type="entry name" value="Ubiquitin-like_dom"/>
</dbReference>
<evidence type="ECO:0000313" key="4">
    <source>
        <dbReference type="Proteomes" id="UP000649617"/>
    </source>
</evidence>
<dbReference type="InterPro" id="IPR029071">
    <property type="entry name" value="Ubiquitin-like_domsf"/>
</dbReference>
<organism evidence="3 4">
    <name type="scientific">Symbiodinium pilosum</name>
    <name type="common">Dinoflagellate</name>
    <dbReference type="NCBI Taxonomy" id="2952"/>
    <lineage>
        <taxon>Eukaryota</taxon>
        <taxon>Sar</taxon>
        <taxon>Alveolata</taxon>
        <taxon>Dinophyceae</taxon>
        <taxon>Suessiales</taxon>
        <taxon>Symbiodiniaceae</taxon>
        <taxon>Symbiodinium</taxon>
    </lineage>
</organism>
<reference evidence="3" key="1">
    <citation type="submission" date="2021-02" db="EMBL/GenBank/DDBJ databases">
        <authorList>
            <person name="Dougan E. K."/>
            <person name="Rhodes N."/>
            <person name="Thang M."/>
            <person name="Chan C."/>
        </authorList>
    </citation>
    <scope>NUCLEOTIDE SEQUENCE</scope>
</reference>
<sequence length="169" mass="19264">MTLQNLESMNLAQLDSLIKKKEDDLLVLKQYREQRVNPEIIVNVVQASGRSMPISVRIKTKVHDLAQQIRGRLEARPPDGTSMSLIYSRTELDWPKTLEDYGILGGETISVVLHARQVETEDMTEAMKERERLQARVDALEQDAACRSRVVREMVADFMARGQFLAPVQ</sequence>
<keyword evidence="4" id="KW-1185">Reference proteome</keyword>
<proteinExistence type="predicted"/>
<dbReference type="CDD" id="cd17039">
    <property type="entry name" value="Ubl_ubiquitin_like"/>
    <property type="match status" value="1"/>
</dbReference>
<feature type="coiled-coil region" evidence="1">
    <location>
        <begin position="116"/>
        <end position="143"/>
    </location>
</feature>
<dbReference type="Pfam" id="PF11976">
    <property type="entry name" value="Rad60-SLD"/>
    <property type="match status" value="1"/>
</dbReference>